<reference evidence="2" key="2">
    <citation type="submission" date="2013-04" db="UniProtKB">
        <authorList>
            <consortium name="EnsemblPlants"/>
        </authorList>
    </citation>
    <scope>IDENTIFICATION</scope>
</reference>
<dbReference type="Gramene" id="OB12G21330.1">
    <property type="protein sequence ID" value="OB12G21330.1"/>
    <property type="gene ID" value="OB12G21330"/>
</dbReference>
<keyword evidence="3" id="KW-1185">Reference proteome</keyword>
<dbReference type="AlphaFoldDB" id="J3NDS5"/>
<dbReference type="HOGENOM" id="CLU_2625890_0_0_1"/>
<evidence type="ECO:0000313" key="3">
    <source>
        <dbReference type="Proteomes" id="UP000006038"/>
    </source>
</evidence>
<protein>
    <submittedName>
        <fullName evidence="2">Uncharacterized protein</fullName>
    </submittedName>
</protein>
<dbReference type="Proteomes" id="UP000006038">
    <property type="component" value="Chromosome 12"/>
</dbReference>
<dbReference type="EnsemblPlants" id="OB12G21330.1">
    <property type="protein sequence ID" value="OB12G21330.1"/>
    <property type="gene ID" value="OB12G21330"/>
</dbReference>
<keyword evidence="1" id="KW-0732">Signal</keyword>
<feature type="signal peptide" evidence="1">
    <location>
        <begin position="1"/>
        <end position="19"/>
    </location>
</feature>
<evidence type="ECO:0000256" key="1">
    <source>
        <dbReference type="SAM" id="SignalP"/>
    </source>
</evidence>
<proteinExistence type="predicted"/>
<accession>J3NDS5</accession>
<reference evidence="2" key="1">
    <citation type="journal article" date="2013" name="Nat. Commun.">
        <title>Whole-genome sequencing of Oryza brachyantha reveals mechanisms underlying Oryza genome evolution.</title>
        <authorList>
            <person name="Chen J."/>
            <person name="Huang Q."/>
            <person name="Gao D."/>
            <person name="Wang J."/>
            <person name="Lang Y."/>
            <person name="Liu T."/>
            <person name="Li B."/>
            <person name="Bai Z."/>
            <person name="Luis Goicoechea J."/>
            <person name="Liang C."/>
            <person name="Chen C."/>
            <person name="Zhang W."/>
            <person name="Sun S."/>
            <person name="Liao Y."/>
            <person name="Zhang X."/>
            <person name="Yang L."/>
            <person name="Song C."/>
            <person name="Wang M."/>
            <person name="Shi J."/>
            <person name="Liu G."/>
            <person name="Liu J."/>
            <person name="Zhou H."/>
            <person name="Zhou W."/>
            <person name="Yu Q."/>
            <person name="An N."/>
            <person name="Chen Y."/>
            <person name="Cai Q."/>
            <person name="Wang B."/>
            <person name="Liu B."/>
            <person name="Min J."/>
            <person name="Huang Y."/>
            <person name="Wu H."/>
            <person name="Li Z."/>
            <person name="Zhang Y."/>
            <person name="Yin Y."/>
            <person name="Song W."/>
            <person name="Jiang J."/>
            <person name="Jackson S.A."/>
            <person name="Wing R.A."/>
            <person name="Wang J."/>
            <person name="Chen M."/>
        </authorList>
    </citation>
    <scope>NUCLEOTIDE SEQUENCE [LARGE SCALE GENOMIC DNA]</scope>
    <source>
        <strain evidence="2">cv. IRGC 101232</strain>
    </source>
</reference>
<organism evidence="2">
    <name type="scientific">Oryza brachyantha</name>
    <name type="common">malo sina</name>
    <dbReference type="NCBI Taxonomy" id="4533"/>
    <lineage>
        <taxon>Eukaryota</taxon>
        <taxon>Viridiplantae</taxon>
        <taxon>Streptophyta</taxon>
        <taxon>Embryophyta</taxon>
        <taxon>Tracheophyta</taxon>
        <taxon>Spermatophyta</taxon>
        <taxon>Magnoliopsida</taxon>
        <taxon>Liliopsida</taxon>
        <taxon>Poales</taxon>
        <taxon>Poaceae</taxon>
        <taxon>BOP clade</taxon>
        <taxon>Oryzoideae</taxon>
        <taxon>Oryzeae</taxon>
        <taxon>Oryzinae</taxon>
        <taxon>Oryza</taxon>
    </lineage>
</organism>
<evidence type="ECO:0000313" key="2">
    <source>
        <dbReference type="EnsemblPlants" id="OB12G21330.1"/>
    </source>
</evidence>
<sequence length="78" mass="8531">MALALTLNFFLNRANFSMGLTLVDPWPLMSLGPTNVVVGPRPSLPGCSVVLGVEVADMPRILLKGRGVRRFDFPKLHL</sequence>
<feature type="chain" id="PRO_5003774602" evidence="1">
    <location>
        <begin position="20"/>
        <end position="78"/>
    </location>
</feature>
<name>J3NDS5_ORYBR</name>